<evidence type="ECO:0000256" key="1">
    <source>
        <dbReference type="ARBA" id="ARBA00022598"/>
    </source>
</evidence>
<dbReference type="InterPro" id="IPR051046">
    <property type="entry name" value="MurCDEF_CellWall_CoF430Synth"/>
</dbReference>
<evidence type="ECO:0000259" key="5">
    <source>
        <dbReference type="Pfam" id="PF08245"/>
    </source>
</evidence>
<evidence type="ECO:0008006" key="8">
    <source>
        <dbReference type="Google" id="ProtNLM"/>
    </source>
</evidence>
<evidence type="ECO:0000256" key="3">
    <source>
        <dbReference type="ARBA" id="ARBA00022840"/>
    </source>
</evidence>
<dbReference type="PANTHER" id="PTHR43024:SF1">
    <property type="entry name" value="UDP-N-ACETYLMURAMOYL-TRIPEPTIDE--D-ALANYL-D-ALANINE LIGASE"/>
    <property type="match status" value="1"/>
</dbReference>
<dbReference type="InterPro" id="IPR036565">
    <property type="entry name" value="Mur-like_cat_sf"/>
</dbReference>
<keyword evidence="3" id="KW-0067">ATP-binding</keyword>
<dbReference type="GO" id="GO:0016881">
    <property type="term" value="F:acid-amino acid ligase activity"/>
    <property type="evidence" value="ECO:0007669"/>
    <property type="project" value="InterPro"/>
</dbReference>
<dbReference type="Gene3D" id="3.40.1190.10">
    <property type="entry name" value="Mur-like, catalytic domain"/>
    <property type="match status" value="1"/>
</dbReference>
<sequence length="430" mass="48400">MKKIVVKLLAFFARRIIKKYNPMVIGVTGSVGKTSSKAAIDLVLSCKKRVRSSFSNYNNEFGLPLTIIGLKSPGKNFFAWLNVFWQAKKILFFRDQNYPEVLVLEMGVDRVGDMDYLLSIVKPDRAVLTNVSHSHIEYFGGLEQIKKEKVKLLKGLRKGGVAIINFDNDYIKDVKNDLKNPVLSYGINSQADIIAKDVNFVFPEGDLDEVFYGAIFKLEYKGSIVPVSLPRAISLPAVYSLLSAFSVAVSMGFHLIDLTDCVKEFKNPKGRMNLLKGIKNTVIIDDTYNSSPESSKFALDFLKRVKKDKNRKKFVVLGDMLELGHYSEEGHSLVGKKISDMDIDELILIGEKARDIGRGAIEGGFKKEKVFYFMDVSEAGLFVQNRISKGDIILIKASQGMRLERVVKEIMAEPNKAEELLVRQSSEWKK</sequence>
<evidence type="ECO:0000313" key="7">
    <source>
        <dbReference type="Proteomes" id="UP000233517"/>
    </source>
</evidence>
<dbReference type="InterPro" id="IPR004101">
    <property type="entry name" value="Mur_ligase_C"/>
</dbReference>
<evidence type="ECO:0000313" key="6">
    <source>
        <dbReference type="EMBL" id="PKM91463.1"/>
    </source>
</evidence>
<dbReference type="AlphaFoldDB" id="A0A2N2E9N6"/>
<keyword evidence="1" id="KW-0436">Ligase</keyword>
<dbReference type="SUPFAM" id="SSF53623">
    <property type="entry name" value="MurD-like peptide ligases, catalytic domain"/>
    <property type="match status" value="1"/>
</dbReference>
<dbReference type="Pfam" id="PF08245">
    <property type="entry name" value="Mur_ligase_M"/>
    <property type="match status" value="1"/>
</dbReference>
<gene>
    <name evidence="6" type="ORF">CVU82_02605</name>
</gene>
<dbReference type="InterPro" id="IPR036615">
    <property type="entry name" value="Mur_ligase_C_dom_sf"/>
</dbReference>
<evidence type="ECO:0000259" key="4">
    <source>
        <dbReference type="Pfam" id="PF02875"/>
    </source>
</evidence>
<dbReference type="SUPFAM" id="SSF53244">
    <property type="entry name" value="MurD-like peptide ligases, peptide-binding domain"/>
    <property type="match status" value="1"/>
</dbReference>
<dbReference type="PANTHER" id="PTHR43024">
    <property type="entry name" value="UDP-N-ACETYLMURAMOYL-TRIPEPTIDE--D-ALANYL-D-ALANINE LIGASE"/>
    <property type="match status" value="1"/>
</dbReference>
<dbReference type="GO" id="GO:0005524">
    <property type="term" value="F:ATP binding"/>
    <property type="evidence" value="ECO:0007669"/>
    <property type="project" value="UniProtKB-KW"/>
</dbReference>
<name>A0A2N2E9N6_9BACT</name>
<keyword evidence="2" id="KW-0547">Nucleotide-binding</keyword>
<accession>A0A2N2E9N6</accession>
<dbReference type="InterPro" id="IPR013221">
    <property type="entry name" value="Mur_ligase_cen"/>
</dbReference>
<feature type="domain" description="Mur ligase C-terminal" evidence="4">
    <location>
        <begin position="270"/>
        <end position="398"/>
    </location>
</feature>
<reference evidence="6 7" key="1">
    <citation type="journal article" date="2017" name="ISME J.">
        <title>Potential for microbial H2 and metal transformations associated with novel bacteria and archaea in deep terrestrial subsurface sediments.</title>
        <authorList>
            <person name="Hernsdorf A.W."/>
            <person name="Amano Y."/>
            <person name="Miyakawa K."/>
            <person name="Ise K."/>
            <person name="Suzuki Y."/>
            <person name="Anantharaman K."/>
            <person name="Probst A."/>
            <person name="Burstein D."/>
            <person name="Thomas B.C."/>
            <person name="Banfield J.F."/>
        </authorList>
    </citation>
    <scope>NUCLEOTIDE SEQUENCE [LARGE SCALE GENOMIC DNA]</scope>
    <source>
        <strain evidence="6">HGW-Falkowbacteria-1</strain>
    </source>
</reference>
<feature type="domain" description="Mur ligase central" evidence="5">
    <location>
        <begin position="91"/>
        <end position="200"/>
    </location>
</feature>
<dbReference type="Pfam" id="PF02875">
    <property type="entry name" value="Mur_ligase_C"/>
    <property type="match status" value="1"/>
</dbReference>
<organism evidence="6 7">
    <name type="scientific">Candidatus Falkowbacteria bacterium HGW-Falkowbacteria-1</name>
    <dbReference type="NCBI Taxonomy" id="2013768"/>
    <lineage>
        <taxon>Bacteria</taxon>
        <taxon>Candidatus Falkowiibacteriota</taxon>
    </lineage>
</organism>
<comment type="caution">
    <text evidence="6">The sequence shown here is derived from an EMBL/GenBank/DDBJ whole genome shotgun (WGS) entry which is preliminary data.</text>
</comment>
<evidence type="ECO:0000256" key="2">
    <source>
        <dbReference type="ARBA" id="ARBA00022741"/>
    </source>
</evidence>
<proteinExistence type="predicted"/>
<protein>
    <recommendedName>
        <fullName evidence="8">UDP-N-acetylmuramoyl-tripeptide--D-alanyl-D-alanine ligase</fullName>
    </recommendedName>
</protein>
<dbReference type="EMBL" id="PHAI01000002">
    <property type="protein sequence ID" value="PKM91463.1"/>
    <property type="molecule type" value="Genomic_DNA"/>
</dbReference>
<dbReference type="Proteomes" id="UP000233517">
    <property type="component" value="Unassembled WGS sequence"/>
</dbReference>
<dbReference type="Gene3D" id="3.90.190.20">
    <property type="entry name" value="Mur ligase, C-terminal domain"/>
    <property type="match status" value="1"/>
</dbReference>